<organism evidence="3 4">
    <name type="scientific">Chlorobaculum limnaeum</name>
    <dbReference type="NCBI Taxonomy" id="274537"/>
    <lineage>
        <taxon>Bacteria</taxon>
        <taxon>Pseudomonadati</taxon>
        <taxon>Chlorobiota</taxon>
        <taxon>Chlorobiia</taxon>
        <taxon>Chlorobiales</taxon>
        <taxon>Chlorobiaceae</taxon>
        <taxon>Chlorobaculum</taxon>
    </lineage>
</organism>
<dbReference type="EMBL" id="CP017305">
    <property type="protein sequence ID" value="AOS83736.1"/>
    <property type="molecule type" value="Genomic_DNA"/>
</dbReference>
<dbReference type="KEGG" id="clz:BIU88_05975"/>
<dbReference type="Pfam" id="PF02872">
    <property type="entry name" value="5_nucleotid_C"/>
    <property type="match status" value="1"/>
</dbReference>
<keyword evidence="1" id="KW-0547">Nucleotide-binding</keyword>
<dbReference type="GO" id="GO:0009166">
    <property type="term" value="P:nucleotide catabolic process"/>
    <property type="evidence" value="ECO:0007669"/>
    <property type="project" value="InterPro"/>
</dbReference>
<dbReference type="InterPro" id="IPR006311">
    <property type="entry name" value="TAT_signal"/>
</dbReference>
<keyword evidence="4" id="KW-1185">Reference proteome</keyword>
<dbReference type="Gene3D" id="3.90.780.10">
    <property type="entry name" value="5'-Nucleotidase, C-terminal domain"/>
    <property type="match status" value="1"/>
</dbReference>
<feature type="chain" id="PRO_5009026769" evidence="1">
    <location>
        <begin position="28"/>
        <end position="584"/>
    </location>
</feature>
<dbReference type="RefSeq" id="WP_069809582.1">
    <property type="nucleotide sequence ID" value="NZ_CP017305.1"/>
</dbReference>
<feature type="signal peptide" evidence="1">
    <location>
        <begin position="1"/>
        <end position="27"/>
    </location>
</feature>
<dbReference type="Gene3D" id="6.10.140.570">
    <property type="match status" value="1"/>
</dbReference>
<dbReference type="GO" id="GO:0046872">
    <property type="term" value="F:metal ion binding"/>
    <property type="evidence" value="ECO:0007669"/>
    <property type="project" value="InterPro"/>
</dbReference>
<dbReference type="InterPro" id="IPR006179">
    <property type="entry name" value="5_nucleotidase/apyrase"/>
</dbReference>
<dbReference type="GO" id="GO:0030288">
    <property type="term" value="C:outer membrane-bounded periplasmic space"/>
    <property type="evidence" value="ECO:0007669"/>
    <property type="project" value="TreeGrafter"/>
</dbReference>
<dbReference type="InterPro" id="IPR041829">
    <property type="entry name" value="SoxB_N"/>
</dbReference>
<dbReference type="STRING" id="274537.BIU88_05975"/>
<dbReference type="InterPro" id="IPR030998">
    <property type="entry name" value="Thiosulf_SoxB"/>
</dbReference>
<dbReference type="InterPro" id="IPR029052">
    <property type="entry name" value="Metallo-depent_PP-like"/>
</dbReference>
<dbReference type="SUPFAM" id="SSF55816">
    <property type="entry name" value="5'-nucleotidase (syn. UDP-sugar hydrolase), C-terminal domain"/>
    <property type="match status" value="1"/>
</dbReference>
<dbReference type="AlphaFoldDB" id="A0A1D8CXS8"/>
<dbReference type="GO" id="GO:0000166">
    <property type="term" value="F:nucleotide binding"/>
    <property type="evidence" value="ECO:0007669"/>
    <property type="project" value="UniProtKB-KW"/>
</dbReference>
<gene>
    <name evidence="3" type="ORF">BIU88_05975</name>
</gene>
<keyword evidence="1" id="KW-0732">Signal</keyword>
<feature type="domain" description="5'-Nucleotidase C-terminal" evidence="2">
    <location>
        <begin position="407"/>
        <end position="537"/>
    </location>
</feature>
<protein>
    <submittedName>
        <fullName evidence="3">Thiosulfohydrolase SoxB</fullName>
    </submittedName>
</protein>
<comment type="similarity">
    <text evidence="1">Belongs to the 5'-nucleotidase family.</text>
</comment>
<dbReference type="Gene3D" id="3.60.21.10">
    <property type="match status" value="1"/>
</dbReference>
<dbReference type="GO" id="GO:0016788">
    <property type="term" value="F:hydrolase activity, acting on ester bonds"/>
    <property type="evidence" value="ECO:0007669"/>
    <property type="project" value="InterPro"/>
</dbReference>
<evidence type="ECO:0000313" key="3">
    <source>
        <dbReference type="EMBL" id="AOS83736.1"/>
    </source>
</evidence>
<evidence type="ECO:0000313" key="4">
    <source>
        <dbReference type="Proteomes" id="UP000095185"/>
    </source>
</evidence>
<dbReference type="PRINTS" id="PR01607">
    <property type="entry name" value="APYRASEFAMLY"/>
</dbReference>
<dbReference type="PANTHER" id="PTHR11575:SF42">
    <property type="entry name" value="SULFUR OXIDATION PROTEIN SOXB"/>
    <property type="match status" value="1"/>
</dbReference>
<dbReference type="InterPro" id="IPR006146">
    <property type="entry name" value="5'-Nucleotdase_CS"/>
</dbReference>
<dbReference type="PANTHER" id="PTHR11575">
    <property type="entry name" value="5'-NUCLEOTIDASE-RELATED"/>
    <property type="match status" value="1"/>
</dbReference>
<accession>A0A1D8CXS8</accession>
<keyword evidence="1" id="KW-0378">Hydrolase</keyword>
<dbReference type="SUPFAM" id="SSF56300">
    <property type="entry name" value="Metallo-dependent phosphatases"/>
    <property type="match status" value="1"/>
</dbReference>
<dbReference type="InterPro" id="IPR036907">
    <property type="entry name" value="5'-Nucleotdase_C_sf"/>
</dbReference>
<dbReference type="OrthoDB" id="9775118at2"/>
<sequence>MNLSRREFLRILGFAGAAGLLPGLASAAGNPVDLYDLGQSGDIRLLHITDTHAQLMPIYYREPSLNLGLGQAFGRPPHLVTNELLKYYGIAPGSKLAHAYSAIDYAEAAQRFGKVGGFAHLKTLVDRMRSEYGANKTLLLDGGDTWQGSGTAFWNRGMDMVEACNLLGVDVMTGHWEFTYLEEEVLKNLAAFKGDFVAQNIKVKEDALFNGAKAFDENTGHAFRPYVVKTVGNHRVAVIGQAFPYTPIANPARFIPNWTFGINASDMQQLVDTVRAKEKPDAVVLISHNGMDVDIKLAQVISGIDVIFGGHTHDGVPQPFVVQNAKGRTLVTNAGSNGKFLGVIDLKLGNGGVKEYHYKLLPVFSNELPAHNGMQAFIDKTRAPYLDKLREPLATAGSLLYRRGNFDGPFDQIICNALRQQNDAQISLSPGFRWGTSILPGQTITMEHVLDQTCMTYPETYVREMSGADIRNILEDVADNLFNLDPFYQQGGDMVRTGGLSYRIDPTATMGKRIDNMRLENGKPVDASKKYRVAGWATVGAKSPGEPVWDTVAAYLKDKKVVEVKKLNQPELKNMGSNPGIDLT</sequence>
<evidence type="ECO:0000259" key="2">
    <source>
        <dbReference type="Pfam" id="PF02872"/>
    </source>
</evidence>
<evidence type="ECO:0000256" key="1">
    <source>
        <dbReference type="RuleBase" id="RU362119"/>
    </source>
</evidence>
<dbReference type="PROSITE" id="PS51318">
    <property type="entry name" value="TAT"/>
    <property type="match status" value="1"/>
</dbReference>
<dbReference type="InterPro" id="IPR008334">
    <property type="entry name" value="5'-Nucleotdase_C"/>
</dbReference>
<dbReference type="PROSITE" id="PS00785">
    <property type="entry name" value="5_NUCLEOTIDASE_1"/>
    <property type="match status" value="1"/>
</dbReference>
<dbReference type="NCBIfam" id="TIGR04486">
    <property type="entry name" value="thiosulf_SoxB"/>
    <property type="match status" value="1"/>
</dbReference>
<reference evidence="3" key="1">
    <citation type="submission" date="2016-09" db="EMBL/GenBank/DDBJ databases">
        <title>Genome sequence of Chlorobaculum limnaeum.</title>
        <authorList>
            <person name="Liu Z."/>
            <person name="Tank M."/>
            <person name="Bryant D.A."/>
        </authorList>
    </citation>
    <scope>NUCLEOTIDE SEQUENCE [LARGE SCALE GENOMIC DNA]</scope>
    <source>
        <strain evidence="3">DSM 1677</strain>
    </source>
</reference>
<dbReference type="CDD" id="cd07411">
    <property type="entry name" value="MPP_SoxB_N"/>
    <property type="match status" value="1"/>
</dbReference>
<proteinExistence type="inferred from homology"/>
<name>A0A1D8CXS8_CHLLM</name>
<dbReference type="Proteomes" id="UP000095185">
    <property type="component" value="Chromosome"/>
</dbReference>